<dbReference type="InterPro" id="IPR020103">
    <property type="entry name" value="PsdUridine_synth_cat_dom_sf"/>
</dbReference>
<dbReference type="GO" id="GO:0009982">
    <property type="term" value="F:pseudouridine synthase activity"/>
    <property type="evidence" value="ECO:0007669"/>
    <property type="project" value="InterPro"/>
</dbReference>
<dbReference type="InterPro" id="IPR036322">
    <property type="entry name" value="WD40_repeat_dom_sf"/>
</dbReference>
<feature type="repeat" description="WD" evidence="5">
    <location>
        <begin position="273"/>
        <end position="314"/>
    </location>
</feature>
<evidence type="ECO:0000313" key="8">
    <source>
        <dbReference type="EMBL" id="PWA01811.1"/>
    </source>
</evidence>
<dbReference type="Pfam" id="PF00849">
    <property type="entry name" value="PseudoU_synth_2"/>
    <property type="match status" value="1"/>
</dbReference>
<feature type="region of interest" description="Disordered" evidence="6">
    <location>
        <begin position="1"/>
        <end position="45"/>
    </location>
</feature>
<dbReference type="AlphaFoldDB" id="A0A2U1J9N4"/>
<evidence type="ECO:0000256" key="6">
    <source>
        <dbReference type="SAM" id="MobiDB-lite"/>
    </source>
</evidence>
<dbReference type="CDD" id="cd00200">
    <property type="entry name" value="WD40"/>
    <property type="match status" value="1"/>
</dbReference>
<keyword evidence="2" id="KW-0963">Cytoplasm</keyword>
<proteinExistence type="predicted"/>
<dbReference type="Pfam" id="PF17005">
    <property type="entry name" value="WD40_like"/>
    <property type="match status" value="1"/>
</dbReference>
<dbReference type="PROSITE" id="PS50294">
    <property type="entry name" value="WD_REPEATS_REGION"/>
    <property type="match status" value="5"/>
</dbReference>
<dbReference type="InterPro" id="IPR031544">
    <property type="entry name" value="WD40-like"/>
</dbReference>
<feature type="repeat" description="WD" evidence="5">
    <location>
        <begin position="102"/>
        <end position="134"/>
    </location>
</feature>
<dbReference type="GO" id="GO:0005737">
    <property type="term" value="C:cytoplasm"/>
    <property type="evidence" value="ECO:0007669"/>
    <property type="project" value="UniProtKB-SubCell"/>
</dbReference>
<accession>A0A2U1J9N4</accession>
<keyword evidence="3 5" id="KW-0853">WD repeat</keyword>
<evidence type="ECO:0000256" key="2">
    <source>
        <dbReference type="ARBA" id="ARBA00022490"/>
    </source>
</evidence>
<dbReference type="InterPro" id="IPR051179">
    <property type="entry name" value="WD_repeat_multifunction"/>
</dbReference>
<dbReference type="EMBL" id="MBFU01000129">
    <property type="protein sequence ID" value="PWA01811.1"/>
    <property type="molecule type" value="Genomic_DNA"/>
</dbReference>
<dbReference type="FunFam" id="2.130.10.10:FF:000074">
    <property type="entry name" value="Angio-associated migratory cell protein-like protein"/>
    <property type="match status" value="1"/>
</dbReference>
<keyword evidence="9" id="KW-1185">Reference proteome</keyword>
<dbReference type="Gene3D" id="2.130.10.10">
    <property type="entry name" value="YVTN repeat-like/Quinoprotein amine dehydrogenase"/>
    <property type="match status" value="1"/>
</dbReference>
<dbReference type="InterPro" id="IPR001680">
    <property type="entry name" value="WD40_rpt"/>
</dbReference>
<dbReference type="PANTHER" id="PTHR19857">
    <property type="entry name" value="MITOCHONDRIAL DIVISION PROTEIN 1-RELATED"/>
    <property type="match status" value="1"/>
</dbReference>
<feature type="domain" description="Pseudouridine synthase RsuA/RluA-like" evidence="7">
    <location>
        <begin position="386"/>
        <end position="500"/>
    </location>
</feature>
<dbReference type="Gene3D" id="3.30.2350.10">
    <property type="entry name" value="Pseudouridine synthase"/>
    <property type="match status" value="1"/>
</dbReference>
<comment type="subcellular location">
    <subcellularLocation>
        <location evidence="1">Cytoplasm</location>
    </subcellularLocation>
</comment>
<gene>
    <name evidence="8" type="ORF">BB558_002053</name>
</gene>
<organism evidence="8 9">
    <name type="scientific">Smittium angustum</name>
    <dbReference type="NCBI Taxonomy" id="133377"/>
    <lineage>
        <taxon>Eukaryota</taxon>
        <taxon>Fungi</taxon>
        <taxon>Fungi incertae sedis</taxon>
        <taxon>Zoopagomycota</taxon>
        <taxon>Kickxellomycotina</taxon>
        <taxon>Harpellomycetes</taxon>
        <taxon>Harpellales</taxon>
        <taxon>Legeriomycetaceae</taxon>
        <taxon>Smittium</taxon>
    </lineage>
</organism>
<feature type="compositionally biased region" description="Acidic residues" evidence="6">
    <location>
        <begin position="22"/>
        <end position="43"/>
    </location>
</feature>
<sequence>MDPENKEKFEESEEEFIRGEEIENEVPSDEDEMMDDEEDEQNEGQERKVVFEDDSIQGFFSHKEPVYSVAINPKDENMIVSGGGDDSAYIWRRDNGEAVYKLKKHEDSVTSVGFSNDGKFLATGGMDGIINVYKSGIEEIYCQLDGPDEVMWMNWHPTGNVFIAGSNDTTIWMYNASSKACMNVFHGHSGPVSCGQFTNNGKNIVSGSEDGSLILWNPASASVIQKFTPEDKRFHQDAITSISVNKDDTIFVTGSVDGTGKLVHKNGSILGSLEGHTDSVETVGISDSLALAATGSVDGSLCVWDINTLRLRNTFKHDDAVTKLKWHNNSPLITSSSADCTIKVWDSRSGECVRVWKGHQDTILDFALSNDGNTVVTASDDGCCLDTSGLLVVAKTRLVAKTLTELFKTHKVGKKYLAIVVGHPIPEIGTINKPLAKGISKGKETTVLASSQQEESEKEQEAITFYKTVSKSVHSNCPVSIVELYPSTGRKHQLRVHLASVLKCPILGDKKYNDVDNALGVFGKKKMYLHMQKIKIPLLDEYGNPKLVNGEMKQVVLSTNVPVFWKQTMNSLNLSFR</sequence>
<feature type="repeat" description="WD" evidence="5">
    <location>
        <begin position="185"/>
        <end position="226"/>
    </location>
</feature>
<dbReference type="SUPFAM" id="SSF50978">
    <property type="entry name" value="WD40 repeat-like"/>
    <property type="match status" value="1"/>
</dbReference>
<feature type="repeat" description="WD" evidence="5">
    <location>
        <begin position="314"/>
        <end position="355"/>
    </location>
</feature>
<name>A0A2U1J9N4_SMIAN</name>
<evidence type="ECO:0000313" key="9">
    <source>
        <dbReference type="Proteomes" id="UP000245591"/>
    </source>
</evidence>
<dbReference type="InterPro" id="IPR020472">
    <property type="entry name" value="WD40_PAC1"/>
</dbReference>
<feature type="repeat" description="WD" evidence="5">
    <location>
        <begin position="59"/>
        <end position="101"/>
    </location>
</feature>
<keyword evidence="4" id="KW-0677">Repeat</keyword>
<dbReference type="PROSITE" id="PS50082">
    <property type="entry name" value="WD_REPEATS_2"/>
    <property type="match status" value="5"/>
</dbReference>
<dbReference type="GO" id="GO:0001522">
    <property type="term" value="P:pseudouridine synthesis"/>
    <property type="evidence" value="ECO:0007669"/>
    <property type="project" value="InterPro"/>
</dbReference>
<dbReference type="GO" id="GO:0003723">
    <property type="term" value="F:RNA binding"/>
    <property type="evidence" value="ECO:0007669"/>
    <property type="project" value="InterPro"/>
</dbReference>
<dbReference type="InterPro" id="IPR019775">
    <property type="entry name" value="WD40_repeat_CS"/>
</dbReference>
<protein>
    <recommendedName>
        <fullName evidence="7">Pseudouridine synthase RsuA/RluA-like domain-containing protein</fullName>
    </recommendedName>
</protein>
<evidence type="ECO:0000256" key="4">
    <source>
        <dbReference type="ARBA" id="ARBA00022737"/>
    </source>
</evidence>
<evidence type="ECO:0000256" key="1">
    <source>
        <dbReference type="ARBA" id="ARBA00004496"/>
    </source>
</evidence>
<evidence type="ECO:0000256" key="5">
    <source>
        <dbReference type="PROSITE-ProRule" id="PRU00221"/>
    </source>
</evidence>
<evidence type="ECO:0000259" key="7">
    <source>
        <dbReference type="Pfam" id="PF00849"/>
    </source>
</evidence>
<dbReference type="PRINTS" id="PR00320">
    <property type="entry name" value="GPROTEINBRPT"/>
</dbReference>
<feature type="compositionally biased region" description="Basic and acidic residues" evidence="6">
    <location>
        <begin position="1"/>
        <end position="21"/>
    </location>
</feature>
<dbReference type="SMART" id="SM00320">
    <property type="entry name" value="WD40"/>
    <property type="match status" value="8"/>
</dbReference>
<dbReference type="InterPro" id="IPR015943">
    <property type="entry name" value="WD40/YVTN_repeat-like_dom_sf"/>
</dbReference>
<dbReference type="SUPFAM" id="SSF55120">
    <property type="entry name" value="Pseudouridine synthase"/>
    <property type="match status" value="1"/>
</dbReference>
<dbReference type="Proteomes" id="UP000245591">
    <property type="component" value="Unassembled WGS sequence"/>
</dbReference>
<dbReference type="PANTHER" id="PTHR19857:SF8">
    <property type="entry name" value="ANGIO-ASSOCIATED MIGRATORY CELL PROTEIN"/>
    <property type="match status" value="1"/>
</dbReference>
<comment type="caution">
    <text evidence="8">The sequence shown here is derived from an EMBL/GenBank/DDBJ whole genome shotgun (WGS) entry which is preliminary data.</text>
</comment>
<evidence type="ECO:0000256" key="3">
    <source>
        <dbReference type="ARBA" id="ARBA00022574"/>
    </source>
</evidence>
<dbReference type="CDD" id="cd02869">
    <property type="entry name" value="PseudoU_synth_RluA_like"/>
    <property type="match status" value="1"/>
</dbReference>
<reference evidence="8 9" key="1">
    <citation type="journal article" date="2018" name="MBio">
        <title>Comparative Genomics Reveals the Core Gene Toolbox for the Fungus-Insect Symbiosis.</title>
        <authorList>
            <person name="Wang Y."/>
            <person name="Stata M."/>
            <person name="Wang W."/>
            <person name="Stajich J.E."/>
            <person name="White M.M."/>
            <person name="Moncalvo J.M."/>
        </authorList>
    </citation>
    <scope>NUCLEOTIDE SEQUENCE [LARGE SCALE GENOMIC DNA]</scope>
    <source>
        <strain evidence="8 9">AUS-126-30</strain>
    </source>
</reference>
<dbReference type="InterPro" id="IPR006145">
    <property type="entry name" value="PsdUridine_synth_RsuA/RluA"/>
</dbReference>
<dbReference type="PROSITE" id="PS00678">
    <property type="entry name" value="WD_REPEATS_1"/>
    <property type="match status" value="2"/>
</dbReference>